<keyword evidence="3" id="KW-0547">Nucleotide-binding</keyword>
<reference evidence="7" key="2">
    <citation type="submission" date="2021-04" db="EMBL/GenBank/DDBJ databases">
        <authorList>
            <person name="Gilroy R."/>
        </authorList>
    </citation>
    <scope>NUCLEOTIDE SEQUENCE</scope>
    <source>
        <strain evidence="7">CHK195-6426</strain>
    </source>
</reference>
<proteinExistence type="predicted"/>
<feature type="domain" description="Pyridoxamine kinase/Phosphomethylpyrimidine kinase" evidence="6">
    <location>
        <begin position="92"/>
        <end position="263"/>
    </location>
</feature>
<protein>
    <recommendedName>
        <fullName evidence="1">pyridoxal kinase</fullName>
        <ecNumber evidence="1">2.7.1.35</ecNumber>
    </recommendedName>
</protein>
<dbReference type="SUPFAM" id="SSF53613">
    <property type="entry name" value="Ribokinase-like"/>
    <property type="match status" value="1"/>
</dbReference>
<accession>A0A9D1R268</accession>
<dbReference type="NCBIfam" id="NF005491">
    <property type="entry name" value="PRK07105.1"/>
    <property type="match status" value="1"/>
</dbReference>
<evidence type="ECO:0000256" key="4">
    <source>
        <dbReference type="ARBA" id="ARBA00022777"/>
    </source>
</evidence>
<dbReference type="EC" id="2.7.1.35" evidence="1"/>
<dbReference type="Gene3D" id="3.40.1190.20">
    <property type="match status" value="1"/>
</dbReference>
<comment type="caution">
    <text evidence="7">The sequence shown here is derived from an EMBL/GenBank/DDBJ whole genome shotgun (WGS) entry which is preliminary data.</text>
</comment>
<keyword evidence="5" id="KW-0067">ATP-binding</keyword>
<dbReference type="GO" id="GO:0005829">
    <property type="term" value="C:cytosol"/>
    <property type="evidence" value="ECO:0007669"/>
    <property type="project" value="TreeGrafter"/>
</dbReference>
<evidence type="ECO:0000313" key="7">
    <source>
        <dbReference type="EMBL" id="HIW79924.1"/>
    </source>
</evidence>
<dbReference type="InterPro" id="IPR004625">
    <property type="entry name" value="PyrdxlKinase"/>
</dbReference>
<name>A0A9D1R268_9FIRM</name>
<dbReference type="EMBL" id="DXGH01000001">
    <property type="protein sequence ID" value="HIW79924.1"/>
    <property type="molecule type" value="Genomic_DNA"/>
</dbReference>
<evidence type="ECO:0000256" key="3">
    <source>
        <dbReference type="ARBA" id="ARBA00022741"/>
    </source>
</evidence>
<evidence type="ECO:0000259" key="6">
    <source>
        <dbReference type="Pfam" id="PF08543"/>
    </source>
</evidence>
<dbReference type="PANTHER" id="PTHR10534:SF2">
    <property type="entry name" value="PYRIDOXAL KINASE"/>
    <property type="match status" value="1"/>
</dbReference>
<dbReference type="AlphaFoldDB" id="A0A9D1R268"/>
<dbReference type="GO" id="GO:0005524">
    <property type="term" value="F:ATP binding"/>
    <property type="evidence" value="ECO:0007669"/>
    <property type="project" value="UniProtKB-KW"/>
</dbReference>
<dbReference type="GO" id="GO:0009443">
    <property type="term" value="P:pyridoxal 5'-phosphate salvage"/>
    <property type="evidence" value="ECO:0007669"/>
    <property type="project" value="InterPro"/>
</dbReference>
<keyword evidence="4 7" id="KW-0418">Kinase</keyword>
<reference evidence="7" key="1">
    <citation type="journal article" date="2021" name="PeerJ">
        <title>Extensive microbial diversity within the chicken gut microbiome revealed by metagenomics and culture.</title>
        <authorList>
            <person name="Gilroy R."/>
            <person name="Ravi A."/>
            <person name="Getino M."/>
            <person name="Pursley I."/>
            <person name="Horton D.L."/>
            <person name="Alikhan N.F."/>
            <person name="Baker D."/>
            <person name="Gharbi K."/>
            <person name="Hall N."/>
            <person name="Watson M."/>
            <person name="Adriaenssens E.M."/>
            <person name="Foster-Nyarko E."/>
            <person name="Jarju S."/>
            <person name="Secka A."/>
            <person name="Antonio M."/>
            <person name="Oren A."/>
            <person name="Chaudhuri R.R."/>
            <person name="La Ragione R."/>
            <person name="Hildebrand F."/>
            <person name="Pallen M.J."/>
        </authorList>
    </citation>
    <scope>NUCLEOTIDE SEQUENCE</scope>
    <source>
        <strain evidence="7">CHK195-6426</strain>
    </source>
</reference>
<evidence type="ECO:0000256" key="2">
    <source>
        <dbReference type="ARBA" id="ARBA00022679"/>
    </source>
</evidence>
<organism evidence="7 8">
    <name type="scientific">Candidatus Acetatifactor stercoripullorum</name>
    <dbReference type="NCBI Taxonomy" id="2838414"/>
    <lineage>
        <taxon>Bacteria</taxon>
        <taxon>Bacillati</taxon>
        <taxon>Bacillota</taxon>
        <taxon>Clostridia</taxon>
        <taxon>Lachnospirales</taxon>
        <taxon>Lachnospiraceae</taxon>
        <taxon>Acetatifactor</taxon>
    </lineage>
</organism>
<keyword evidence="2 7" id="KW-0808">Transferase</keyword>
<evidence type="ECO:0000313" key="8">
    <source>
        <dbReference type="Proteomes" id="UP000824265"/>
    </source>
</evidence>
<dbReference type="RefSeq" id="WP_318704790.1">
    <property type="nucleotide sequence ID" value="NZ_CALWMU010000023.1"/>
</dbReference>
<evidence type="ECO:0000256" key="5">
    <source>
        <dbReference type="ARBA" id="ARBA00022840"/>
    </source>
</evidence>
<sequence>MINSLQNQGTQKGAAEIPRLAMINDIAGFGRCSTTVSLPVISAMEVQVCPVPTSILSNHLGFPLCHFDDYTPHMREYLRPWQEMGITFDGLYCGFLGSAEQFAIVEEFLDTFQPELFLLDPVMGDHGKPYSTITREHCLRMKSLMGRADILTPNITEACLLTDTPCRESGWTDYELLSLCERLSKLCPGKIVITGLTKASLFMNYIWENNSHSAYLAPAAGSSRPGTGDLFASILAADALHHRDFYASVKKAADFVALCIQGSERANIPVREGVIFEKYLGELIRQNQSK</sequence>
<dbReference type="Pfam" id="PF08543">
    <property type="entry name" value="Phos_pyr_kin"/>
    <property type="match status" value="1"/>
</dbReference>
<dbReference type="InterPro" id="IPR029056">
    <property type="entry name" value="Ribokinase-like"/>
</dbReference>
<dbReference type="InterPro" id="IPR013749">
    <property type="entry name" value="PM/HMP-P_kinase-1"/>
</dbReference>
<dbReference type="Proteomes" id="UP000824265">
    <property type="component" value="Unassembled WGS sequence"/>
</dbReference>
<dbReference type="GO" id="GO:0008478">
    <property type="term" value="F:pyridoxal kinase activity"/>
    <property type="evidence" value="ECO:0007669"/>
    <property type="project" value="UniProtKB-EC"/>
</dbReference>
<gene>
    <name evidence="7" type="ORF">H9742_00105</name>
</gene>
<evidence type="ECO:0000256" key="1">
    <source>
        <dbReference type="ARBA" id="ARBA00012104"/>
    </source>
</evidence>
<dbReference type="PANTHER" id="PTHR10534">
    <property type="entry name" value="PYRIDOXAL KINASE"/>
    <property type="match status" value="1"/>
</dbReference>